<comment type="caution">
    <text evidence="6">The sequence shown here is derived from an EMBL/GenBank/DDBJ whole genome shotgun (WGS) entry which is preliminary data.</text>
</comment>
<sequence length="194" mass="21547">MSKLALGIIETVGLAAAIEAADVAMKSANVKLIGYELTKGDGMATIKVEGSVGAVKAAIDAAVTSASKVNKIWGKRVIPRPGAGVEILIYSDETVGLEKNQKDIKDQEKQEEVSVYNMQDDQKLIDQDQQDVETDEDEVYEDQEDIEINEDENNVQSSDGCNLCKDPACPRRKGDLKKMCIHYKEFKKERRFYK</sequence>
<dbReference type="OrthoDB" id="9812608at2"/>
<evidence type="ECO:0000313" key="6">
    <source>
        <dbReference type="EMBL" id="TCO77961.1"/>
    </source>
</evidence>
<dbReference type="SUPFAM" id="SSF143414">
    <property type="entry name" value="CcmK-like"/>
    <property type="match status" value="1"/>
</dbReference>
<evidence type="ECO:0000256" key="1">
    <source>
        <dbReference type="ARBA" id="ARBA00024322"/>
    </source>
</evidence>
<organism evidence="6 7">
    <name type="scientific">Marinisporobacter balticus</name>
    <dbReference type="NCBI Taxonomy" id="2018667"/>
    <lineage>
        <taxon>Bacteria</taxon>
        <taxon>Bacillati</taxon>
        <taxon>Bacillota</taxon>
        <taxon>Clostridia</taxon>
        <taxon>Peptostreptococcales</taxon>
        <taxon>Thermotaleaceae</taxon>
        <taxon>Marinisporobacter</taxon>
    </lineage>
</organism>
<dbReference type="RefSeq" id="WP_132243579.1">
    <property type="nucleotide sequence ID" value="NZ_SLWV01000005.1"/>
</dbReference>
<evidence type="ECO:0000259" key="5">
    <source>
        <dbReference type="PROSITE" id="PS51930"/>
    </source>
</evidence>
<keyword evidence="7" id="KW-1185">Reference proteome</keyword>
<feature type="compositionally biased region" description="Acidic residues" evidence="4">
    <location>
        <begin position="128"/>
        <end position="153"/>
    </location>
</feature>
<accession>A0A4R2KU77</accession>
<dbReference type="EMBL" id="SLWV01000005">
    <property type="protein sequence ID" value="TCO77961.1"/>
    <property type="molecule type" value="Genomic_DNA"/>
</dbReference>
<dbReference type="InterPro" id="IPR037233">
    <property type="entry name" value="CcmK-like_sf"/>
</dbReference>
<dbReference type="InterPro" id="IPR050575">
    <property type="entry name" value="BMC_shell"/>
</dbReference>
<dbReference type="PANTHER" id="PTHR33941">
    <property type="entry name" value="PROPANEDIOL UTILIZATION PROTEIN PDUA"/>
    <property type="match status" value="1"/>
</dbReference>
<keyword evidence="2" id="KW-1283">Bacterial microcompartment</keyword>
<dbReference type="CDD" id="cd07045">
    <property type="entry name" value="BMC_CcmK_like"/>
    <property type="match status" value="1"/>
</dbReference>
<dbReference type="InterPro" id="IPR000249">
    <property type="entry name" value="BMC_dom"/>
</dbReference>
<dbReference type="InterPro" id="IPR044872">
    <property type="entry name" value="CcmK/CsoS1_BMC"/>
</dbReference>
<protein>
    <submittedName>
        <fullName evidence="6">BMC domain-containing protein</fullName>
    </submittedName>
</protein>
<evidence type="ECO:0000256" key="2">
    <source>
        <dbReference type="ARBA" id="ARBA00024446"/>
    </source>
</evidence>
<reference evidence="6 7" key="1">
    <citation type="submission" date="2019-03" db="EMBL/GenBank/DDBJ databases">
        <title>Genomic Encyclopedia of Type Strains, Phase IV (KMG-IV): sequencing the most valuable type-strain genomes for metagenomic binning, comparative biology and taxonomic classification.</title>
        <authorList>
            <person name="Goeker M."/>
        </authorList>
    </citation>
    <scope>NUCLEOTIDE SEQUENCE [LARGE SCALE GENOMIC DNA]</scope>
    <source>
        <strain evidence="6 7">DSM 102940</strain>
    </source>
</reference>
<dbReference type="GO" id="GO:0031469">
    <property type="term" value="C:bacterial microcompartment"/>
    <property type="evidence" value="ECO:0007669"/>
    <property type="project" value="UniProtKB-SubCell"/>
</dbReference>
<evidence type="ECO:0000256" key="3">
    <source>
        <dbReference type="PROSITE-ProRule" id="PRU01278"/>
    </source>
</evidence>
<dbReference type="PANTHER" id="PTHR33941:SF11">
    <property type="entry name" value="BACTERIAL MICROCOMPARTMENT SHELL PROTEIN PDUJ"/>
    <property type="match status" value="1"/>
</dbReference>
<dbReference type="AlphaFoldDB" id="A0A4R2KU77"/>
<comment type="subcellular location">
    <subcellularLocation>
        <location evidence="1">Bacterial microcompartment</location>
    </subcellularLocation>
</comment>
<dbReference type="SMART" id="SM00877">
    <property type="entry name" value="BMC"/>
    <property type="match status" value="1"/>
</dbReference>
<dbReference type="Gene3D" id="3.30.70.1710">
    <property type="match status" value="1"/>
</dbReference>
<dbReference type="Pfam" id="PF00936">
    <property type="entry name" value="BMC"/>
    <property type="match status" value="1"/>
</dbReference>
<name>A0A4R2KU77_9FIRM</name>
<dbReference type="Proteomes" id="UP000294919">
    <property type="component" value="Unassembled WGS sequence"/>
</dbReference>
<comment type="similarity">
    <text evidence="3">Belongs to the bacterial microcompartments protein family.</text>
</comment>
<feature type="region of interest" description="Disordered" evidence="4">
    <location>
        <begin position="127"/>
        <end position="161"/>
    </location>
</feature>
<dbReference type="PROSITE" id="PS51930">
    <property type="entry name" value="BMC_2"/>
    <property type="match status" value="1"/>
</dbReference>
<evidence type="ECO:0000313" key="7">
    <source>
        <dbReference type="Proteomes" id="UP000294919"/>
    </source>
</evidence>
<feature type="domain" description="BMC" evidence="5">
    <location>
        <begin position="5"/>
        <end position="90"/>
    </location>
</feature>
<gene>
    <name evidence="6" type="ORF">EV214_10557</name>
</gene>
<evidence type="ECO:0000256" key="4">
    <source>
        <dbReference type="SAM" id="MobiDB-lite"/>
    </source>
</evidence>
<proteinExistence type="inferred from homology"/>